<evidence type="ECO:0000259" key="4">
    <source>
        <dbReference type="PROSITE" id="PS50102"/>
    </source>
</evidence>
<dbReference type="SMART" id="SM00361">
    <property type="entry name" value="RRM_1"/>
    <property type="match status" value="2"/>
</dbReference>
<dbReference type="PANTHER" id="PTHR48025:SF20">
    <property type="entry name" value="TIA1 CYTOTOXIC GRANULE ASSOCIATED RNA BINDING PROTEIN"/>
    <property type="match status" value="1"/>
</dbReference>
<dbReference type="SMART" id="SM00360">
    <property type="entry name" value="RRM"/>
    <property type="match status" value="3"/>
</dbReference>
<dbReference type="PROSITE" id="PS50102">
    <property type="entry name" value="RRM"/>
    <property type="match status" value="3"/>
</dbReference>
<protein>
    <recommendedName>
        <fullName evidence="4">RRM domain-containing protein</fullName>
    </recommendedName>
</protein>
<feature type="domain" description="RRM" evidence="4">
    <location>
        <begin position="201"/>
        <end position="273"/>
    </location>
</feature>
<dbReference type="CDD" id="cd12619">
    <property type="entry name" value="RRM2_PUB1"/>
    <property type="match status" value="1"/>
</dbReference>
<feature type="domain" description="RRM" evidence="4">
    <location>
        <begin position="77"/>
        <end position="155"/>
    </location>
</feature>
<accession>A0A4S4N133</accession>
<reference evidence="5 6" key="1">
    <citation type="submission" date="2019-02" db="EMBL/GenBank/DDBJ databases">
        <title>Genome sequencing of the rare red list fungi Antrodiella citrinella (Flaviporus citrinellus).</title>
        <authorList>
            <person name="Buettner E."/>
            <person name="Kellner H."/>
        </authorList>
    </citation>
    <scope>NUCLEOTIDE SEQUENCE [LARGE SCALE GENOMIC DNA]</scope>
    <source>
        <strain evidence="5 6">DSM 108506</strain>
    </source>
</reference>
<feature type="region of interest" description="Disordered" evidence="3">
    <location>
        <begin position="331"/>
        <end position="356"/>
    </location>
</feature>
<comment type="caution">
    <text evidence="5">The sequence shown here is derived from an EMBL/GenBank/DDBJ whole genome shotgun (WGS) entry which is preliminary data.</text>
</comment>
<dbReference type="PANTHER" id="PTHR48025">
    <property type="entry name" value="OS02G0815200 PROTEIN"/>
    <property type="match status" value="1"/>
</dbReference>
<dbReference type="InterPro" id="IPR012677">
    <property type="entry name" value="Nucleotide-bd_a/b_plait_sf"/>
</dbReference>
<feature type="compositionally biased region" description="Low complexity" evidence="3">
    <location>
        <begin position="337"/>
        <end position="356"/>
    </location>
</feature>
<dbReference type="SUPFAM" id="SSF54928">
    <property type="entry name" value="RNA-binding domain, RBD"/>
    <property type="match status" value="3"/>
</dbReference>
<dbReference type="Pfam" id="PF00076">
    <property type="entry name" value="RRM_1"/>
    <property type="match status" value="3"/>
</dbReference>
<dbReference type="GO" id="GO:0005634">
    <property type="term" value="C:nucleus"/>
    <property type="evidence" value="ECO:0007669"/>
    <property type="project" value="TreeGrafter"/>
</dbReference>
<name>A0A4S4N133_9APHY</name>
<dbReference type="InterPro" id="IPR003954">
    <property type="entry name" value="RRM_euk-type"/>
</dbReference>
<keyword evidence="1 2" id="KW-0694">RNA-binding</keyword>
<evidence type="ECO:0000256" key="2">
    <source>
        <dbReference type="PROSITE-ProRule" id="PRU00176"/>
    </source>
</evidence>
<dbReference type="InterPro" id="IPR000504">
    <property type="entry name" value="RRM_dom"/>
</dbReference>
<dbReference type="Proteomes" id="UP000308730">
    <property type="component" value="Unassembled WGS sequence"/>
</dbReference>
<dbReference type="AlphaFoldDB" id="A0A4S4N133"/>
<sequence length="386" mass="41034">MLTEIFAVAGPVQHVKIIPDRNYQHGGLNYGFVEYMDMRAAETALQTLNGRKIFDTEIRVNWAYQGQQNKEDTSSHYHVFVGDLSPEVNDEVLGKAFSAFGTLSDARVMWDMNSGKSRGYGFLAFRDKTDAEQAIATMNGEWLGSRAIRVNWANQKTQGAPPTPGRPVGAGGMGGAPAPINFQGGPLSYESVVQQTPAYNSTVYVGNLVPYCTQADLIPLFQSIGYLSEIRMQADRGFAFVKLDTHEHAAMAIVQLQGQMVHGRPIKCSWGKDRADGGVGLTTGSISPTPTAAPYANMPMYGMPQPNTYGQYGFAAPGLASPATTAGAMGLGGGAQPGADPSAASGQAAQGQWASDPSSYYSNYWGGYYGQQAGQSAGDGQHQGAA</sequence>
<dbReference type="EMBL" id="SGPM01000032">
    <property type="protein sequence ID" value="THH31995.1"/>
    <property type="molecule type" value="Genomic_DNA"/>
</dbReference>
<keyword evidence="6" id="KW-1185">Reference proteome</keyword>
<evidence type="ECO:0000313" key="5">
    <source>
        <dbReference type="EMBL" id="THH31995.1"/>
    </source>
</evidence>
<evidence type="ECO:0000313" key="6">
    <source>
        <dbReference type="Proteomes" id="UP000308730"/>
    </source>
</evidence>
<dbReference type="Gene3D" id="3.30.70.330">
    <property type="match status" value="3"/>
</dbReference>
<evidence type="ECO:0000256" key="1">
    <source>
        <dbReference type="ARBA" id="ARBA00022884"/>
    </source>
</evidence>
<dbReference type="CDD" id="cd12622">
    <property type="entry name" value="RRM3_PUB1"/>
    <property type="match status" value="1"/>
</dbReference>
<proteinExistence type="predicted"/>
<dbReference type="OrthoDB" id="8093034at2759"/>
<feature type="domain" description="RRM" evidence="4">
    <location>
        <begin position="1"/>
        <end position="65"/>
    </location>
</feature>
<dbReference type="FunFam" id="3.30.70.330:FF:000134">
    <property type="entry name" value="Nuclear and cytoplasmic polyadenylated rna-binding pub1"/>
    <property type="match status" value="1"/>
</dbReference>
<dbReference type="InterPro" id="IPR050502">
    <property type="entry name" value="Euk_RNA-bind_prot"/>
</dbReference>
<dbReference type="InterPro" id="IPR035979">
    <property type="entry name" value="RBD_domain_sf"/>
</dbReference>
<dbReference type="GO" id="GO:0003729">
    <property type="term" value="F:mRNA binding"/>
    <property type="evidence" value="ECO:0007669"/>
    <property type="project" value="TreeGrafter"/>
</dbReference>
<organism evidence="5 6">
    <name type="scientific">Antrodiella citrinella</name>
    <dbReference type="NCBI Taxonomy" id="2447956"/>
    <lineage>
        <taxon>Eukaryota</taxon>
        <taxon>Fungi</taxon>
        <taxon>Dikarya</taxon>
        <taxon>Basidiomycota</taxon>
        <taxon>Agaricomycotina</taxon>
        <taxon>Agaricomycetes</taxon>
        <taxon>Polyporales</taxon>
        <taxon>Steccherinaceae</taxon>
        <taxon>Antrodiella</taxon>
    </lineage>
</organism>
<evidence type="ECO:0000256" key="3">
    <source>
        <dbReference type="SAM" id="MobiDB-lite"/>
    </source>
</evidence>
<gene>
    <name evidence="5" type="ORF">EUX98_g2195</name>
</gene>